<dbReference type="InterPro" id="IPR023828">
    <property type="entry name" value="Peptidase_S8_Ser-AS"/>
</dbReference>
<dbReference type="InterPro" id="IPR034193">
    <property type="entry name" value="PCSK9_ProteinaseK-like"/>
</dbReference>
<evidence type="ECO:0000256" key="2">
    <source>
        <dbReference type="ARBA" id="ARBA00022670"/>
    </source>
</evidence>
<feature type="signal peptide" evidence="7">
    <location>
        <begin position="1"/>
        <end position="18"/>
    </location>
</feature>
<evidence type="ECO:0000256" key="5">
    <source>
        <dbReference type="PROSITE-ProRule" id="PRU01240"/>
    </source>
</evidence>
<evidence type="ECO:0000259" key="9">
    <source>
        <dbReference type="Pfam" id="PF05922"/>
    </source>
</evidence>
<evidence type="ECO:0000313" key="10">
    <source>
        <dbReference type="EMBL" id="THH07863.1"/>
    </source>
</evidence>
<comment type="caution">
    <text evidence="10">The sequence shown here is derived from an EMBL/GenBank/DDBJ whole genome shotgun (WGS) entry which is preliminary data.</text>
</comment>
<feature type="domain" description="Inhibitor I9" evidence="9">
    <location>
        <begin position="55"/>
        <end position="131"/>
    </location>
</feature>
<keyword evidence="3 5" id="KW-0378">Hydrolase</keyword>
<dbReference type="InterPro" id="IPR050131">
    <property type="entry name" value="Peptidase_S8_subtilisin-like"/>
</dbReference>
<evidence type="ECO:0000256" key="1">
    <source>
        <dbReference type="ARBA" id="ARBA00011073"/>
    </source>
</evidence>
<keyword evidence="7" id="KW-0732">Signal</keyword>
<evidence type="ECO:0000259" key="8">
    <source>
        <dbReference type="Pfam" id="PF00082"/>
    </source>
</evidence>
<evidence type="ECO:0000256" key="4">
    <source>
        <dbReference type="ARBA" id="ARBA00022825"/>
    </source>
</evidence>
<dbReference type="InterPro" id="IPR036852">
    <property type="entry name" value="Peptidase_S8/S53_dom_sf"/>
</dbReference>
<dbReference type="PROSITE" id="PS00137">
    <property type="entry name" value="SUBTILASE_HIS"/>
    <property type="match status" value="1"/>
</dbReference>
<dbReference type="InterPro" id="IPR015500">
    <property type="entry name" value="Peptidase_S8_subtilisin-rel"/>
</dbReference>
<dbReference type="Pfam" id="PF05922">
    <property type="entry name" value="Inhibitor_I9"/>
    <property type="match status" value="1"/>
</dbReference>
<feature type="active site" description="Charge relay system" evidence="5">
    <location>
        <position position="385"/>
    </location>
</feature>
<dbReference type="Gene3D" id="3.40.50.200">
    <property type="entry name" value="Peptidase S8/S53 domain"/>
    <property type="match status" value="1"/>
</dbReference>
<dbReference type="InterPro" id="IPR000209">
    <property type="entry name" value="Peptidase_S8/S53_dom"/>
</dbReference>
<protein>
    <recommendedName>
        <fullName evidence="12">Peptidase S8/S53 domain-containing protein</fullName>
    </recommendedName>
</protein>
<dbReference type="InterPro" id="IPR022398">
    <property type="entry name" value="Peptidase_S8_His-AS"/>
</dbReference>
<dbReference type="SUPFAM" id="SSF54897">
    <property type="entry name" value="Protease propeptides/inhibitors"/>
    <property type="match status" value="1"/>
</dbReference>
<dbReference type="EMBL" id="SGPK01000123">
    <property type="protein sequence ID" value="THH07863.1"/>
    <property type="molecule type" value="Genomic_DNA"/>
</dbReference>
<evidence type="ECO:0000256" key="7">
    <source>
        <dbReference type="SAM" id="SignalP"/>
    </source>
</evidence>
<dbReference type="InterPro" id="IPR010259">
    <property type="entry name" value="S8pro/Inhibitor_I9"/>
</dbReference>
<keyword evidence="2 5" id="KW-0645">Protease</keyword>
<evidence type="ECO:0000256" key="6">
    <source>
        <dbReference type="RuleBase" id="RU003355"/>
    </source>
</evidence>
<dbReference type="GO" id="GO:0004252">
    <property type="term" value="F:serine-type endopeptidase activity"/>
    <property type="evidence" value="ECO:0007669"/>
    <property type="project" value="UniProtKB-UniRule"/>
</dbReference>
<evidence type="ECO:0008006" key="12">
    <source>
        <dbReference type="Google" id="ProtNLM"/>
    </source>
</evidence>
<organism evidence="10 11">
    <name type="scientific">Phellinidium pouzarii</name>
    <dbReference type="NCBI Taxonomy" id="167371"/>
    <lineage>
        <taxon>Eukaryota</taxon>
        <taxon>Fungi</taxon>
        <taxon>Dikarya</taxon>
        <taxon>Basidiomycota</taxon>
        <taxon>Agaricomycotina</taxon>
        <taxon>Agaricomycetes</taxon>
        <taxon>Hymenochaetales</taxon>
        <taxon>Hymenochaetaceae</taxon>
        <taxon>Phellinidium</taxon>
    </lineage>
</organism>
<accession>A0A4V3XD04</accession>
<dbReference type="Proteomes" id="UP000308199">
    <property type="component" value="Unassembled WGS sequence"/>
</dbReference>
<dbReference type="Gene3D" id="3.30.70.80">
    <property type="entry name" value="Peptidase S8 propeptide/proteinase inhibitor I9"/>
    <property type="match status" value="1"/>
</dbReference>
<feature type="chain" id="PRO_5020823055" description="Peptidase S8/S53 domain-containing protein" evidence="7">
    <location>
        <begin position="19"/>
        <end position="523"/>
    </location>
</feature>
<keyword evidence="4 5" id="KW-0720">Serine protease</keyword>
<comment type="similarity">
    <text evidence="1 5 6">Belongs to the peptidase S8 family.</text>
</comment>
<gene>
    <name evidence="10" type="ORF">EW145_g3087</name>
</gene>
<proteinExistence type="inferred from homology"/>
<dbReference type="Pfam" id="PF00082">
    <property type="entry name" value="Peptidase_S8"/>
    <property type="match status" value="1"/>
</dbReference>
<dbReference type="CDD" id="cd04077">
    <property type="entry name" value="Peptidases_S8_PCSK9_ProteinaseK_like"/>
    <property type="match status" value="1"/>
</dbReference>
<evidence type="ECO:0000313" key="11">
    <source>
        <dbReference type="Proteomes" id="UP000308199"/>
    </source>
</evidence>
<dbReference type="PANTHER" id="PTHR43806">
    <property type="entry name" value="PEPTIDASE S8"/>
    <property type="match status" value="1"/>
</dbReference>
<feature type="domain" description="Peptidase S8/S53" evidence="8">
    <location>
        <begin position="174"/>
        <end position="406"/>
    </location>
</feature>
<name>A0A4V3XD04_9AGAM</name>
<evidence type="ECO:0000256" key="3">
    <source>
        <dbReference type="ARBA" id="ARBA00022801"/>
    </source>
</evidence>
<sequence length="523" mass="55321">MTFLSSLSLLTAAAVAIASPLSTSPDGRAARYSEPHYIAPLHHAGVPAHRIINDSYIVMFKDGVHPGAFNAHFNFLQVAHQLSPLDGEETGLKHIWDDHIKGYAGSFSRDVVERIRRQPEVDYVERDQIVYALDESLSAPGSQKSAPWGLARISHRAKLGFSTFTRYEYDVSGGEGVNVYVVDTGVYIDHDEFEGRARWGKTIPKNDLDIDGNGHGTHCAGTIASRRYGVAKAATITAVKVLGTNGSGTMSDVVAGVVWAATDAVKAKAAADAEVKATGKTKHKGSVANMSLGGGKSQALDDTVNKAVKVGLHFAVAAGNDNRDACDYSPASASLAVTVGASTVTDERAYFSNHGKCVDVFAPGLNILSTWNSGPNSVNTISGTSMASPHTAGLLAYLLSIYPSATFDPALGTLVPPALDTSLSSSFPSFAKSYAITYEYLPAWIARMLPEPSLLNSDDDEAVAPIPATLTPEQLKGALIALASPDVLTGQTLPAGTPNLVIFNNATDAKGRNWVVEGFLSRY</sequence>
<dbReference type="PROSITE" id="PS00136">
    <property type="entry name" value="SUBTILASE_ASP"/>
    <property type="match status" value="1"/>
</dbReference>
<feature type="active site" description="Charge relay system" evidence="5">
    <location>
        <position position="183"/>
    </location>
</feature>
<dbReference type="GO" id="GO:0006508">
    <property type="term" value="P:proteolysis"/>
    <property type="evidence" value="ECO:0007669"/>
    <property type="project" value="UniProtKB-KW"/>
</dbReference>
<keyword evidence="11" id="KW-1185">Reference proteome</keyword>
<dbReference type="InterPro" id="IPR023827">
    <property type="entry name" value="Peptidase_S8_Asp-AS"/>
</dbReference>
<dbReference type="SUPFAM" id="SSF52743">
    <property type="entry name" value="Subtilisin-like"/>
    <property type="match status" value="1"/>
</dbReference>
<feature type="active site" description="Charge relay system" evidence="5">
    <location>
        <position position="215"/>
    </location>
</feature>
<dbReference type="AlphaFoldDB" id="A0A4V3XD04"/>
<dbReference type="InterPro" id="IPR037045">
    <property type="entry name" value="S8pro/Inhibitor_I9_sf"/>
</dbReference>
<reference evidence="10 11" key="1">
    <citation type="submission" date="2019-02" db="EMBL/GenBank/DDBJ databases">
        <title>Genome sequencing of the rare red list fungi Phellinidium pouzarii.</title>
        <authorList>
            <person name="Buettner E."/>
            <person name="Kellner H."/>
        </authorList>
    </citation>
    <scope>NUCLEOTIDE SEQUENCE [LARGE SCALE GENOMIC DNA]</scope>
    <source>
        <strain evidence="10 11">DSM 108285</strain>
    </source>
</reference>
<dbReference type="PROSITE" id="PS51892">
    <property type="entry name" value="SUBTILASE"/>
    <property type="match status" value="1"/>
</dbReference>
<dbReference type="OrthoDB" id="206201at2759"/>
<dbReference type="PRINTS" id="PR00723">
    <property type="entry name" value="SUBTILISIN"/>
</dbReference>
<dbReference type="GO" id="GO:0005615">
    <property type="term" value="C:extracellular space"/>
    <property type="evidence" value="ECO:0007669"/>
    <property type="project" value="TreeGrafter"/>
</dbReference>
<dbReference type="PROSITE" id="PS00138">
    <property type="entry name" value="SUBTILASE_SER"/>
    <property type="match status" value="1"/>
</dbReference>
<dbReference type="PANTHER" id="PTHR43806:SF11">
    <property type="entry name" value="CEREVISIN-RELATED"/>
    <property type="match status" value="1"/>
</dbReference>